<keyword evidence="2" id="KW-1185">Reference proteome</keyword>
<evidence type="ECO:0000313" key="1">
    <source>
        <dbReference type="EMBL" id="KAF2653141.1"/>
    </source>
</evidence>
<sequence>MTVPAEENVEHALLSYASSTLQTDAKIILGFTSQGGIVTPLLILATDLREALGDRELGHKPFLRVEEDKGKENFDEYLETNRQVRYMGIFGRSGFHFESGCSIYNDLERQLRIPEFLRRVTAELRERACSAGLETSRDLTRCKAACIFDSVATASQRTFLEDYLRPIDIQGCFHQAINYLRLGNPLAGFSSGAILWKDATQVIEVYNQREGDTPLGEVKAEEGSQEWKNVHVSLAGRIPGLTHREAQKVLQPSPTANSGKGDSVLITGEFRVGKRPTEKVRSAVENGFKIVDYKNVPPDV</sequence>
<name>A0A6A6T1X9_9PLEO</name>
<protein>
    <submittedName>
        <fullName evidence="1">Uncharacterized protein</fullName>
    </submittedName>
</protein>
<organism evidence="1 2">
    <name type="scientific">Lophiostoma macrostomum CBS 122681</name>
    <dbReference type="NCBI Taxonomy" id="1314788"/>
    <lineage>
        <taxon>Eukaryota</taxon>
        <taxon>Fungi</taxon>
        <taxon>Dikarya</taxon>
        <taxon>Ascomycota</taxon>
        <taxon>Pezizomycotina</taxon>
        <taxon>Dothideomycetes</taxon>
        <taxon>Pleosporomycetidae</taxon>
        <taxon>Pleosporales</taxon>
        <taxon>Lophiostomataceae</taxon>
        <taxon>Lophiostoma</taxon>
    </lineage>
</organism>
<accession>A0A6A6T1X9</accession>
<dbReference type="AlphaFoldDB" id="A0A6A6T1X9"/>
<reference evidence="1" key="1">
    <citation type="journal article" date="2020" name="Stud. Mycol.">
        <title>101 Dothideomycetes genomes: a test case for predicting lifestyles and emergence of pathogens.</title>
        <authorList>
            <person name="Haridas S."/>
            <person name="Albert R."/>
            <person name="Binder M."/>
            <person name="Bloem J."/>
            <person name="Labutti K."/>
            <person name="Salamov A."/>
            <person name="Andreopoulos B."/>
            <person name="Baker S."/>
            <person name="Barry K."/>
            <person name="Bills G."/>
            <person name="Bluhm B."/>
            <person name="Cannon C."/>
            <person name="Castanera R."/>
            <person name="Culley D."/>
            <person name="Daum C."/>
            <person name="Ezra D."/>
            <person name="Gonzalez J."/>
            <person name="Henrissat B."/>
            <person name="Kuo A."/>
            <person name="Liang C."/>
            <person name="Lipzen A."/>
            <person name="Lutzoni F."/>
            <person name="Magnuson J."/>
            <person name="Mondo S."/>
            <person name="Nolan M."/>
            <person name="Ohm R."/>
            <person name="Pangilinan J."/>
            <person name="Park H.-J."/>
            <person name="Ramirez L."/>
            <person name="Alfaro M."/>
            <person name="Sun H."/>
            <person name="Tritt A."/>
            <person name="Yoshinaga Y."/>
            <person name="Zwiers L.-H."/>
            <person name="Turgeon B."/>
            <person name="Goodwin S."/>
            <person name="Spatafora J."/>
            <person name="Crous P."/>
            <person name="Grigoriev I."/>
        </authorList>
    </citation>
    <scope>NUCLEOTIDE SEQUENCE</scope>
    <source>
        <strain evidence="1">CBS 122681</strain>
    </source>
</reference>
<evidence type="ECO:0000313" key="2">
    <source>
        <dbReference type="Proteomes" id="UP000799324"/>
    </source>
</evidence>
<gene>
    <name evidence="1" type="ORF">K491DRAFT_524634</name>
</gene>
<dbReference type="Proteomes" id="UP000799324">
    <property type="component" value="Unassembled WGS sequence"/>
</dbReference>
<dbReference type="EMBL" id="MU004386">
    <property type="protein sequence ID" value="KAF2653141.1"/>
    <property type="molecule type" value="Genomic_DNA"/>
</dbReference>
<proteinExistence type="predicted"/>